<accession>E5AKU4</accession>
<dbReference type="HOGENOM" id="CLU_3381039_0_0_4"/>
<proteinExistence type="predicted"/>
<name>E5AKU4_MYCRK</name>
<evidence type="ECO:0000313" key="2">
    <source>
        <dbReference type="Proteomes" id="UP000007437"/>
    </source>
</evidence>
<protein>
    <submittedName>
        <fullName evidence="1">Uncharacterized protein</fullName>
    </submittedName>
</protein>
<reference evidence="1 2" key="1">
    <citation type="journal article" date="2011" name="J. Bacteriol.">
        <title>Complete genome sequence of Burkholderia rhizoxinica, an endosymbiont of Rhizopus microsporus.</title>
        <authorList>
            <person name="Lackner G."/>
            <person name="Moebius N."/>
            <person name="Partida-Martinez L."/>
            <person name="Hertweck C."/>
        </authorList>
    </citation>
    <scope>NUCLEOTIDE SEQUENCE [LARGE SCALE GENOMIC DNA]</scope>
    <source>
        <strain evidence="2">DSM 19002 / CIP 109453 / HKI 454</strain>
    </source>
</reference>
<evidence type="ECO:0000313" key="1">
    <source>
        <dbReference type="EMBL" id="CBW75901.1"/>
    </source>
</evidence>
<organism evidence="1 2">
    <name type="scientific">Mycetohabitans rhizoxinica (strain DSM 19002 / CIP 109453 / HKI 454)</name>
    <name type="common">Paraburkholderia rhizoxinica</name>
    <dbReference type="NCBI Taxonomy" id="882378"/>
    <lineage>
        <taxon>Bacteria</taxon>
        <taxon>Pseudomonadati</taxon>
        <taxon>Pseudomonadota</taxon>
        <taxon>Betaproteobacteria</taxon>
        <taxon>Burkholderiales</taxon>
        <taxon>Burkholderiaceae</taxon>
        <taxon>Mycetohabitans</taxon>
    </lineage>
</organism>
<sequence length="33" mass="3615">MAFFDRGVARQLTDHASGLTLLAPGVPRHRINP</sequence>
<dbReference type="AlphaFoldDB" id="E5AKU4"/>
<gene>
    <name evidence="1" type="ordered locus">RBRH_01498</name>
</gene>
<dbReference type="KEGG" id="brh:RBRH_01498"/>
<dbReference type="EMBL" id="FR687359">
    <property type="protein sequence ID" value="CBW75901.1"/>
    <property type="molecule type" value="Genomic_DNA"/>
</dbReference>
<dbReference type="Proteomes" id="UP000007437">
    <property type="component" value="Chromosome"/>
</dbReference>